<reference evidence="5 7" key="1">
    <citation type="journal article" date="2014" name="Appl. Environ. Microbiol.">
        <title>Gut symbionts from distinct hosts exhibit genotoxic activity via divergent colibactin biosynthetic pathways.</title>
        <authorList>
            <person name="Engel P."/>
            <person name="Vizcaino M.I."/>
            <person name="Crawford J.M."/>
        </authorList>
    </citation>
    <scope>NUCLEOTIDE SEQUENCE [LARGE SCALE GENOMIC DNA]</scope>
    <source>
        <strain evidence="5 7">PEB0191</strain>
    </source>
</reference>
<accession>A0A0A7S221</accession>
<evidence type="ECO:0000313" key="6">
    <source>
        <dbReference type="EMBL" id="PXY94923.1"/>
    </source>
</evidence>
<reference evidence="6 8" key="2">
    <citation type="submission" date="2018-05" db="EMBL/GenBank/DDBJ databases">
        <title>Reference genomes for bee gut microbiota database.</title>
        <authorList>
            <person name="Ellegaard K.M."/>
        </authorList>
    </citation>
    <scope>NUCLEOTIDE SEQUENCE [LARGE SCALE GENOMIC DNA]</scope>
    <source>
        <strain evidence="6 8">ESL0167</strain>
    </source>
</reference>
<protein>
    <submittedName>
        <fullName evidence="6">DNA-binding transcriptional repressor DeoR</fullName>
    </submittedName>
    <submittedName>
        <fullName evidence="5">Transcriptional regulator, DeoR family</fullName>
    </submittedName>
</protein>
<dbReference type="RefSeq" id="WP_039105269.1">
    <property type="nucleotide sequence ID" value="NZ_CALYQC010000076.1"/>
</dbReference>
<sequence length="252" mass="28405">MSKREERLQKLVELVSGSVSLHVKDAAKHLNVSEMTIRRDINDSHCSPLNLLGGYIVKSKDQDPISHYFVSQQQQRHVIEKKHIGRLAASLVQNNDIVFFDCGTTTPYIIENIPEHIHFTGVCYSLNVFVTLQKHENCNVILCGGQFEVDNAIFTPIIEQSPLDIICPSKSFISAAGISFKGITCFNLHEVNWKKKAINKSNTTILVADSSKFDELKAAYFGVLSDFDMLISDHISDEYLAFCHQNNIKAYQ</sequence>
<dbReference type="STRING" id="1267021.FPB0191_01667"/>
<keyword evidence="7" id="KW-1185">Reference proteome</keyword>
<evidence type="ECO:0000256" key="2">
    <source>
        <dbReference type="ARBA" id="ARBA00023125"/>
    </source>
</evidence>
<evidence type="ECO:0000256" key="1">
    <source>
        <dbReference type="ARBA" id="ARBA00023015"/>
    </source>
</evidence>
<dbReference type="OrthoDB" id="9797223at2"/>
<evidence type="ECO:0000259" key="4">
    <source>
        <dbReference type="PROSITE" id="PS51000"/>
    </source>
</evidence>
<dbReference type="InterPro" id="IPR001034">
    <property type="entry name" value="DeoR_HTH"/>
</dbReference>
<dbReference type="SUPFAM" id="SSF100950">
    <property type="entry name" value="NagB/RpiA/CoA transferase-like"/>
    <property type="match status" value="1"/>
</dbReference>
<gene>
    <name evidence="6" type="ORF">DKK76_07970</name>
    <name evidence="5" type="ORF">FPB0191_01667</name>
</gene>
<dbReference type="Gene3D" id="3.40.50.1360">
    <property type="match status" value="1"/>
</dbReference>
<organism evidence="5 7">
    <name type="scientific">Frischella perrara</name>
    <dbReference type="NCBI Taxonomy" id="1267021"/>
    <lineage>
        <taxon>Bacteria</taxon>
        <taxon>Pseudomonadati</taxon>
        <taxon>Pseudomonadota</taxon>
        <taxon>Gammaproteobacteria</taxon>
        <taxon>Orbales</taxon>
        <taxon>Orbaceae</taxon>
        <taxon>Frischella</taxon>
    </lineage>
</organism>
<keyword evidence="2 6" id="KW-0238">DNA-binding</keyword>
<dbReference type="Proteomes" id="UP000247838">
    <property type="component" value="Unassembled WGS sequence"/>
</dbReference>
<evidence type="ECO:0000313" key="5">
    <source>
        <dbReference type="EMBL" id="AJA45483.1"/>
    </source>
</evidence>
<proteinExistence type="predicted"/>
<dbReference type="AlphaFoldDB" id="A0A0A7S221"/>
<evidence type="ECO:0000313" key="8">
    <source>
        <dbReference type="Proteomes" id="UP000247838"/>
    </source>
</evidence>
<feature type="domain" description="HTH deoR-type" evidence="4">
    <location>
        <begin position="4"/>
        <end position="57"/>
    </location>
</feature>
<dbReference type="PROSITE" id="PS00894">
    <property type="entry name" value="HTH_DEOR_1"/>
    <property type="match status" value="1"/>
</dbReference>
<evidence type="ECO:0000313" key="7">
    <source>
        <dbReference type="Proteomes" id="UP000030901"/>
    </source>
</evidence>
<dbReference type="GO" id="GO:0003677">
    <property type="term" value="F:DNA binding"/>
    <property type="evidence" value="ECO:0007669"/>
    <property type="project" value="UniProtKB-KW"/>
</dbReference>
<dbReference type="PANTHER" id="PTHR30363:SF8">
    <property type="entry name" value="DEOXYRIBOSE OPERON REPRESSOR"/>
    <property type="match status" value="1"/>
</dbReference>
<dbReference type="KEGG" id="fpp:FPB0191_01667"/>
<dbReference type="SMART" id="SM00420">
    <property type="entry name" value="HTH_DEOR"/>
    <property type="match status" value="1"/>
</dbReference>
<dbReference type="InterPro" id="IPR037171">
    <property type="entry name" value="NagB/RpiA_transferase-like"/>
</dbReference>
<dbReference type="InterPro" id="IPR018356">
    <property type="entry name" value="Tscrpt_reg_HTH_DeoR_CS"/>
</dbReference>
<dbReference type="PROSITE" id="PS51000">
    <property type="entry name" value="HTH_DEOR_2"/>
    <property type="match status" value="1"/>
</dbReference>
<dbReference type="PANTHER" id="PTHR30363">
    <property type="entry name" value="HTH-TYPE TRANSCRIPTIONAL REGULATOR SRLR-RELATED"/>
    <property type="match status" value="1"/>
</dbReference>
<dbReference type="Pfam" id="PF00455">
    <property type="entry name" value="DeoRC"/>
    <property type="match status" value="1"/>
</dbReference>
<evidence type="ECO:0000256" key="3">
    <source>
        <dbReference type="ARBA" id="ARBA00023163"/>
    </source>
</evidence>
<keyword evidence="1" id="KW-0805">Transcription regulation</keyword>
<keyword evidence="3" id="KW-0804">Transcription</keyword>
<dbReference type="NCBIfam" id="NF007961">
    <property type="entry name" value="PRK10681.1"/>
    <property type="match status" value="1"/>
</dbReference>
<dbReference type="InterPro" id="IPR014036">
    <property type="entry name" value="DeoR-like_C"/>
</dbReference>
<dbReference type="Proteomes" id="UP000030901">
    <property type="component" value="Chromosome"/>
</dbReference>
<dbReference type="SMART" id="SM01134">
    <property type="entry name" value="DeoRC"/>
    <property type="match status" value="1"/>
</dbReference>
<dbReference type="Pfam" id="PF08220">
    <property type="entry name" value="HTH_DeoR"/>
    <property type="match status" value="1"/>
</dbReference>
<name>A0A0A7S221_FRIPE</name>
<dbReference type="HOGENOM" id="CLU_060699_4_0_6"/>
<dbReference type="InterPro" id="IPR050313">
    <property type="entry name" value="Carb_Metab_HTH_regulators"/>
</dbReference>
<dbReference type="EMBL" id="CP009056">
    <property type="protein sequence ID" value="AJA45483.1"/>
    <property type="molecule type" value="Genomic_DNA"/>
</dbReference>
<dbReference type="GO" id="GO:0003700">
    <property type="term" value="F:DNA-binding transcription factor activity"/>
    <property type="evidence" value="ECO:0007669"/>
    <property type="project" value="InterPro"/>
</dbReference>
<dbReference type="EMBL" id="QGLM01000017">
    <property type="protein sequence ID" value="PXY94923.1"/>
    <property type="molecule type" value="Genomic_DNA"/>
</dbReference>